<proteinExistence type="predicted"/>
<protein>
    <submittedName>
        <fullName evidence="1">FAD linked oxidase N-terminal</fullName>
    </submittedName>
</protein>
<dbReference type="Proteomes" id="UP001213799">
    <property type="component" value="Unassembled WGS sequence"/>
</dbReference>
<reference evidence="1" key="2">
    <citation type="submission" date="2023-01" db="EMBL/GenBank/DDBJ databases">
        <authorList>
            <person name="Petersen C."/>
        </authorList>
    </citation>
    <scope>NUCLEOTIDE SEQUENCE</scope>
    <source>
        <strain evidence="1">IBT 12815</strain>
    </source>
</reference>
<name>A0AAD6EAR8_9EURO</name>
<accession>A0AAD6EAR8</accession>
<reference evidence="1" key="1">
    <citation type="journal article" date="2023" name="IMA Fungus">
        <title>Comparative genomic study of the Penicillium genus elucidates a diverse pangenome and 15 lateral gene transfer events.</title>
        <authorList>
            <person name="Petersen C."/>
            <person name="Sorensen T."/>
            <person name="Nielsen M.R."/>
            <person name="Sondergaard T.E."/>
            <person name="Sorensen J.L."/>
            <person name="Fitzpatrick D.A."/>
            <person name="Frisvad J.C."/>
            <person name="Nielsen K.L."/>
        </authorList>
    </citation>
    <scope>NUCLEOTIDE SEQUENCE</scope>
    <source>
        <strain evidence="1">IBT 12815</strain>
    </source>
</reference>
<evidence type="ECO:0000313" key="2">
    <source>
        <dbReference type="Proteomes" id="UP001213799"/>
    </source>
</evidence>
<keyword evidence="2" id="KW-1185">Reference proteome</keyword>
<comment type="caution">
    <text evidence="1">The sequence shown here is derived from an EMBL/GenBank/DDBJ whole genome shotgun (WGS) entry which is preliminary data.</text>
</comment>
<organism evidence="1 2">
    <name type="scientific">Penicillium hordei</name>
    <dbReference type="NCBI Taxonomy" id="40994"/>
    <lineage>
        <taxon>Eukaryota</taxon>
        <taxon>Fungi</taxon>
        <taxon>Dikarya</taxon>
        <taxon>Ascomycota</taxon>
        <taxon>Pezizomycotina</taxon>
        <taxon>Eurotiomycetes</taxon>
        <taxon>Eurotiomycetidae</taxon>
        <taxon>Eurotiales</taxon>
        <taxon>Aspergillaceae</taxon>
        <taxon>Penicillium</taxon>
    </lineage>
</organism>
<dbReference type="AlphaFoldDB" id="A0AAD6EAR8"/>
<dbReference type="GeneID" id="81585452"/>
<dbReference type="RefSeq" id="XP_056754958.1">
    <property type="nucleotide sequence ID" value="XM_056895210.1"/>
</dbReference>
<dbReference type="EMBL" id="JAQJAE010000002">
    <property type="protein sequence ID" value="KAJ5607533.1"/>
    <property type="molecule type" value="Genomic_DNA"/>
</dbReference>
<gene>
    <name evidence="1" type="ORF">N7537_004152</name>
</gene>
<evidence type="ECO:0000313" key="1">
    <source>
        <dbReference type="EMBL" id="KAJ5607533.1"/>
    </source>
</evidence>
<sequence length="68" mass="7919">MIQSWPKLFTDHRTYLVAIFWASTCSRSSDYSWKNEAEDSLFNQLDNSDLEELTTYSKSIGADNEFIT</sequence>